<dbReference type="EMBL" id="CAJOBA010050429">
    <property type="protein sequence ID" value="CAF4234180.1"/>
    <property type="molecule type" value="Genomic_DNA"/>
</dbReference>
<dbReference type="InterPro" id="IPR036259">
    <property type="entry name" value="MFS_trans_sf"/>
</dbReference>
<evidence type="ECO:0000313" key="7">
    <source>
        <dbReference type="EMBL" id="CAF1437186.1"/>
    </source>
</evidence>
<dbReference type="PANTHER" id="PTHR11662:SF399">
    <property type="entry name" value="FI19708P1-RELATED"/>
    <property type="match status" value="1"/>
</dbReference>
<keyword evidence="3 6" id="KW-1133">Transmembrane helix</keyword>
<evidence type="ECO:0000256" key="5">
    <source>
        <dbReference type="SAM" id="MobiDB-lite"/>
    </source>
</evidence>
<name>A0A8S2SJD8_9BILA</name>
<evidence type="ECO:0000256" key="1">
    <source>
        <dbReference type="ARBA" id="ARBA00004141"/>
    </source>
</evidence>
<dbReference type="SUPFAM" id="SSF103473">
    <property type="entry name" value="MFS general substrate transporter"/>
    <property type="match status" value="1"/>
</dbReference>
<keyword evidence="2 6" id="KW-0812">Transmembrane</keyword>
<protein>
    <submittedName>
        <fullName evidence="8">Uncharacterized protein</fullName>
    </submittedName>
</protein>
<comment type="caution">
    <text evidence="8">The sequence shown here is derived from an EMBL/GenBank/DDBJ whole genome shotgun (WGS) entry which is preliminary data.</text>
</comment>
<reference evidence="8" key="1">
    <citation type="submission" date="2021-02" db="EMBL/GenBank/DDBJ databases">
        <authorList>
            <person name="Nowell W R."/>
        </authorList>
    </citation>
    <scope>NUCLEOTIDE SEQUENCE</scope>
</reference>
<feature type="transmembrane region" description="Helical" evidence="6">
    <location>
        <begin position="132"/>
        <end position="151"/>
    </location>
</feature>
<feature type="compositionally biased region" description="Acidic residues" evidence="5">
    <location>
        <begin position="11"/>
        <end position="22"/>
    </location>
</feature>
<sequence>MSFADVGPSNDNDDGNSNDDYDDHPVLLISTNESVFIRDKYVNDNSSTQPLLGRITEFNQHGSLYCKSMKTRYVIAIWAFFGFFCGFTIRVNLSVAIVAMVSPQSLLNESRRACPSTAKQNSSQSKDYEFDWSPPTQGFILGAFFYGYMLTQV</sequence>
<dbReference type="InterPro" id="IPR050382">
    <property type="entry name" value="MFS_Na/Anion_cotransporter"/>
</dbReference>
<evidence type="ECO:0000313" key="9">
    <source>
        <dbReference type="Proteomes" id="UP000682733"/>
    </source>
</evidence>
<dbReference type="Proteomes" id="UP000682733">
    <property type="component" value="Unassembled WGS sequence"/>
</dbReference>
<evidence type="ECO:0000256" key="3">
    <source>
        <dbReference type="ARBA" id="ARBA00022989"/>
    </source>
</evidence>
<gene>
    <name evidence="7" type="ORF">OVA965_LOCUS34290</name>
    <name evidence="8" type="ORF">TMI583_LOCUS35205</name>
</gene>
<comment type="subcellular location">
    <subcellularLocation>
        <location evidence="1">Membrane</location>
        <topology evidence="1">Multi-pass membrane protein</topology>
    </subcellularLocation>
</comment>
<accession>A0A8S2SJD8</accession>
<dbReference type="PANTHER" id="PTHR11662">
    <property type="entry name" value="SOLUTE CARRIER FAMILY 17"/>
    <property type="match status" value="1"/>
</dbReference>
<dbReference type="Proteomes" id="UP000677228">
    <property type="component" value="Unassembled WGS sequence"/>
</dbReference>
<feature type="region of interest" description="Disordered" evidence="5">
    <location>
        <begin position="1"/>
        <end position="23"/>
    </location>
</feature>
<keyword evidence="4 6" id="KW-0472">Membrane</keyword>
<dbReference type="AlphaFoldDB" id="A0A8S2SJD8"/>
<evidence type="ECO:0000256" key="6">
    <source>
        <dbReference type="SAM" id="Phobius"/>
    </source>
</evidence>
<proteinExistence type="predicted"/>
<feature type="transmembrane region" description="Helical" evidence="6">
    <location>
        <begin position="73"/>
        <end position="101"/>
    </location>
</feature>
<evidence type="ECO:0000256" key="2">
    <source>
        <dbReference type="ARBA" id="ARBA00022692"/>
    </source>
</evidence>
<dbReference type="GO" id="GO:0016020">
    <property type="term" value="C:membrane"/>
    <property type="evidence" value="ECO:0007669"/>
    <property type="project" value="UniProtKB-SubCell"/>
</dbReference>
<evidence type="ECO:0000256" key="4">
    <source>
        <dbReference type="ARBA" id="ARBA00023136"/>
    </source>
</evidence>
<dbReference type="EMBL" id="CAJNOK010028633">
    <property type="protein sequence ID" value="CAF1437186.1"/>
    <property type="molecule type" value="Genomic_DNA"/>
</dbReference>
<organism evidence="8 9">
    <name type="scientific">Didymodactylos carnosus</name>
    <dbReference type="NCBI Taxonomy" id="1234261"/>
    <lineage>
        <taxon>Eukaryota</taxon>
        <taxon>Metazoa</taxon>
        <taxon>Spiralia</taxon>
        <taxon>Gnathifera</taxon>
        <taxon>Rotifera</taxon>
        <taxon>Eurotatoria</taxon>
        <taxon>Bdelloidea</taxon>
        <taxon>Philodinida</taxon>
        <taxon>Philodinidae</taxon>
        <taxon>Didymodactylos</taxon>
    </lineage>
</organism>
<evidence type="ECO:0000313" key="8">
    <source>
        <dbReference type="EMBL" id="CAF4234180.1"/>
    </source>
</evidence>